<evidence type="ECO:0000256" key="7">
    <source>
        <dbReference type="ARBA" id="ARBA00022798"/>
    </source>
</evidence>
<keyword evidence="5" id="KW-0547">Nucleotide-binding</keyword>
<dbReference type="PIRSF" id="PIRSF000538">
    <property type="entry name" value="GlpK"/>
    <property type="match status" value="1"/>
</dbReference>
<dbReference type="PANTHER" id="PTHR10196:SF69">
    <property type="entry name" value="GLYCEROL KINASE"/>
    <property type="match status" value="1"/>
</dbReference>
<dbReference type="InterPro" id="IPR000577">
    <property type="entry name" value="Carb_kinase_FGGY"/>
</dbReference>
<dbReference type="PANTHER" id="PTHR10196">
    <property type="entry name" value="SUGAR KINASE"/>
    <property type="match status" value="1"/>
</dbReference>
<dbReference type="CDD" id="cd07769">
    <property type="entry name" value="ASKHA_NBD_FGGY_GK"/>
    <property type="match status" value="1"/>
</dbReference>
<dbReference type="GO" id="GO:0005524">
    <property type="term" value="F:ATP binding"/>
    <property type="evidence" value="ECO:0007669"/>
    <property type="project" value="UniProtKB-KW"/>
</dbReference>
<feature type="domain" description="Carbohydrate kinase FGGY C-terminal" evidence="14">
    <location>
        <begin position="265"/>
        <end position="454"/>
    </location>
</feature>
<evidence type="ECO:0000256" key="4">
    <source>
        <dbReference type="ARBA" id="ARBA00022679"/>
    </source>
</evidence>
<dbReference type="PROSITE" id="PS00445">
    <property type="entry name" value="FGGY_KINASES_2"/>
    <property type="match status" value="1"/>
</dbReference>
<protein>
    <recommendedName>
        <fullName evidence="3">glycerol kinase</fullName>
        <ecNumber evidence="3">2.7.1.30</ecNumber>
    </recommendedName>
    <alternativeName>
        <fullName evidence="9">ATP:glycerol 3-phosphotransferase</fullName>
    </alternativeName>
</protein>
<evidence type="ECO:0000256" key="8">
    <source>
        <dbReference type="ARBA" id="ARBA00022840"/>
    </source>
</evidence>
<evidence type="ECO:0000313" key="16">
    <source>
        <dbReference type="Proteomes" id="UP000005038"/>
    </source>
</evidence>
<comment type="caution">
    <text evidence="15">The sequence shown here is derived from an EMBL/GenBank/DDBJ whole genome shotgun (WGS) entry which is preliminary data.</text>
</comment>
<gene>
    <name evidence="15" type="primary">glpK</name>
    <name evidence="15" type="ORF">GOOTI_196_00050</name>
</gene>
<comment type="function">
    <text evidence="11">Key enzyme in the regulation of glycerol uptake and metabolism. Catalyzes the phosphorylation of glycerol to yield sn-glycerol 3-phosphate.</text>
</comment>
<keyword evidence="7" id="KW-0319">Glycerol metabolism</keyword>
<dbReference type="SUPFAM" id="SSF53067">
    <property type="entry name" value="Actin-like ATPase domain"/>
    <property type="match status" value="2"/>
</dbReference>
<evidence type="ECO:0000256" key="11">
    <source>
        <dbReference type="ARBA" id="ARBA00054633"/>
    </source>
</evidence>
<dbReference type="EC" id="2.7.1.30" evidence="3"/>
<dbReference type="Proteomes" id="UP000005038">
    <property type="component" value="Unassembled WGS sequence"/>
</dbReference>
<dbReference type="NCBIfam" id="TIGR01311">
    <property type="entry name" value="glycerol_kin"/>
    <property type="match status" value="1"/>
</dbReference>
<dbReference type="Pfam" id="PF00370">
    <property type="entry name" value="FGGY_N"/>
    <property type="match status" value="1"/>
</dbReference>
<evidence type="ECO:0000256" key="10">
    <source>
        <dbReference type="ARBA" id="ARBA00052101"/>
    </source>
</evidence>
<evidence type="ECO:0000256" key="6">
    <source>
        <dbReference type="ARBA" id="ARBA00022777"/>
    </source>
</evidence>
<evidence type="ECO:0000256" key="3">
    <source>
        <dbReference type="ARBA" id="ARBA00012099"/>
    </source>
</evidence>
<dbReference type="NCBIfam" id="NF000756">
    <property type="entry name" value="PRK00047.1"/>
    <property type="match status" value="1"/>
</dbReference>
<dbReference type="InterPro" id="IPR043129">
    <property type="entry name" value="ATPase_NBD"/>
</dbReference>
<dbReference type="AlphaFoldDB" id="H5TRK0"/>
<accession>H5TRK0</accession>
<name>H5TRK0_GORO1</name>
<evidence type="ECO:0000256" key="2">
    <source>
        <dbReference type="ARBA" id="ARBA00009156"/>
    </source>
</evidence>
<evidence type="ECO:0000259" key="13">
    <source>
        <dbReference type="Pfam" id="PF00370"/>
    </source>
</evidence>
<dbReference type="InterPro" id="IPR018485">
    <property type="entry name" value="FGGY_C"/>
</dbReference>
<comment type="similarity">
    <text evidence="2 12">Belongs to the FGGY kinase family.</text>
</comment>
<organism evidence="15 16">
    <name type="scientific">Gordonia otitidis (strain DSM 44809 / CCUG 52243 / JCM 12355 / NBRC 100426 / IFM 10032)</name>
    <dbReference type="NCBI Taxonomy" id="1108044"/>
    <lineage>
        <taxon>Bacteria</taxon>
        <taxon>Bacillati</taxon>
        <taxon>Actinomycetota</taxon>
        <taxon>Actinomycetes</taxon>
        <taxon>Mycobacteriales</taxon>
        <taxon>Gordoniaceae</taxon>
        <taxon>Gordonia</taxon>
    </lineage>
</organism>
<dbReference type="FunFam" id="3.30.420.40:FF:000007">
    <property type="entry name" value="Glycerol kinase"/>
    <property type="match status" value="1"/>
</dbReference>
<keyword evidence="16" id="KW-1185">Reference proteome</keyword>
<evidence type="ECO:0000259" key="14">
    <source>
        <dbReference type="Pfam" id="PF02782"/>
    </source>
</evidence>
<dbReference type="Gene3D" id="3.30.420.40">
    <property type="match status" value="2"/>
</dbReference>
<keyword evidence="6 12" id="KW-0418">Kinase</keyword>
<dbReference type="InterPro" id="IPR018483">
    <property type="entry name" value="Carb_kinase_FGGY_CS"/>
</dbReference>
<dbReference type="GO" id="GO:0004370">
    <property type="term" value="F:glycerol kinase activity"/>
    <property type="evidence" value="ECO:0007669"/>
    <property type="project" value="UniProtKB-EC"/>
</dbReference>
<dbReference type="GO" id="GO:0006072">
    <property type="term" value="P:glycerol-3-phosphate metabolic process"/>
    <property type="evidence" value="ECO:0007669"/>
    <property type="project" value="InterPro"/>
</dbReference>
<feature type="domain" description="Carbohydrate kinase FGGY N-terminal" evidence="13">
    <location>
        <begin position="11"/>
        <end position="255"/>
    </location>
</feature>
<evidence type="ECO:0000256" key="5">
    <source>
        <dbReference type="ARBA" id="ARBA00022741"/>
    </source>
</evidence>
<sequence length="501" mass="53978">MSRSSDDGAVVASIDVGTTSSRCMLFDRHGRMVSIAQLEQKQSFPRPGWVEQNAHELWVNVQKVVPKALALAGRTPSDVAALGVANQRETTVIWDRRTGRPLAPAITWQDTRTGPMVDQLGEHASEIRDVTGLDPATYFAAPRLRWLLDNIGGAEAAAQHGEVLFGTLETWLIWNLTGGPKGGIHITDVTNASRTLLLDLRRRDWSSRMLRLLDIPEPMMPRVVASSEVYAKCVRVLPGVPIGSALGDQQSALFGQTCFDPGDVKCTYGTGAFVLMNVGTSIVPSARGLVPTIAYSLPGQAPVYALEGPIAVTGSLVGWCRDQLGLIDSAPEIETLARTVDDNGGCYVVPAFSGLYAPHWNSEARGIVTGLTSYVTKGHLARAVLEATAWQTADVVEAMRDVAGIELQRLAVDGGMTANNLLMQHVADVLDVPVVRPFVSETVSLGAAYAAGLAVGYWDDLDSLRDNRHLAASWAPSMDPQRRRREAAGWQSAVRRALADV</sequence>
<keyword evidence="4 12" id="KW-0808">Transferase</keyword>
<dbReference type="InterPro" id="IPR005999">
    <property type="entry name" value="Glycerol_kin"/>
</dbReference>
<dbReference type="RefSeq" id="WP_007240292.1">
    <property type="nucleotide sequence ID" value="NZ_BAFB01000196.1"/>
</dbReference>
<reference evidence="15" key="1">
    <citation type="submission" date="2012-02" db="EMBL/GenBank/DDBJ databases">
        <title>Whole genome shotgun sequence of Gordonia otitidis NBRC 100426.</title>
        <authorList>
            <person name="Yoshida I."/>
            <person name="Hosoyama A."/>
            <person name="Tsuchikane K."/>
            <person name="Katsumata H."/>
            <person name="Yamazaki S."/>
            <person name="Fujita N."/>
        </authorList>
    </citation>
    <scope>NUCLEOTIDE SEQUENCE [LARGE SCALE GENOMIC DNA]</scope>
    <source>
        <strain evidence="15">NBRC 100426</strain>
    </source>
</reference>
<dbReference type="OrthoDB" id="9805576at2"/>
<dbReference type="InterPro" id="IPR018484">
    <property type="entry name" value="FGGY_N"/>
</dbReference>
<proteinExistence type="inferred from homology"/>
<evidence type="ECO:0000313" key="15">
    <source>
        <dbReference type="EMBL" id="GAB36108.1"/>
    </source>
</evidence>
<evidence type="ECO:0000256" key="12">
    <source>
        <dbReference type="RuleBase" id="RU003733"/>
    </source>
</evidence>
<dbReference type="FunFam" id="3.30.420.40:FF:000008">
    <property type="entry name" value="Glycerol kinase"/>
    <property type="match status" value="1"/>
</dbReference>
<evidence type="ECO:0000256" key="1">
    <source>
        <dbReference type="ARBA" id="ARBA00005190"/>
    </source>
</evidence>
<comment type="catalytic activity">
    <reaction evidence="10">
        <text>glycerol + ATP = sn-glycerol 3-phosphate + ADP + H(+)</text>
        <dbReference type="Rhea" id="RHEA:21644"/>
        <dbReference type="ChEBI" id="CHEBI:15378"/>
        <dbReference type="ChEBI" id="CHEBI:17754"/>
        <dbReference type="ChEBI" id="CHEBI:30616"/>
        <dbReference type="ChEBI" id="CHEBI:57597"/>
        <dbReference type="ChEBI" id="CHEBI:456216"/>
        <dbReference type="EC" id="2.7.1.30"/>
    </reaction>
</comment>
<dbReference type="STRING" id="1108044.GOOTI_196_00050"/>
<keyword evidence="8" id="KW-0067">ATP-binding</keyword>
<dbReference type="GO" id="GO:0019563">
    <property type="term" value="P:glycerol catabolic process"/>
    <property type="evidence" value="ECO:0007669"/>
    <property type="project" value="TreeGrafter"/>
</dbReference>
<evidence type="ECO:0000256" key="9">
    <source>
        <dbReference type="ARBA" id="ARBA00043149"/>
    </source>
</evidence>
<dbReference type="GO" id="GO:0005829">
    <property type="term" value="C:cytosol"/>
    <property type="evidence" value="ECO:0007669"/>
    <property type="project" value="TreeGrafter"/>
</dbReference>
<comment type="pathway">
    <text evidence="1">Polyol metabolism; glycerol degradation via glycerol kinase pathway; sn-glycerol 3-phosphate from glycerol: step 1/1.</text>
</comment>
<dbReference type="Pfam" id="PF02782">
    <property type="entry name" value="FGGY_C"/>
    <property type="match status" value="1"/>
</dbReference>
<dbReference type="EMBL" id="BAFB01000196">
    <property type="protein sequence ID" value="GAB36108.1"/>
    <property type="molecule type" value="Genomic_DNA"/>
</dbReference>